<dbReference type="Proteomes" id="UP000628775">
    <property type="component" value="Unassembled WGS sequence"/>
</dbReference>
<evidence type="ECO:0000313" key="2">
    <source>
        <dbReference type="EMBL" id="GGE50811.1"/>
    </source>
</evidence>
<reference evidence="2" key="1">
    <citation type="journal article" date="2014" name="Int. J. Syst. Evol. Microbiol.">
        <title>Complete genome sequence of Corynebacterium casei LMG S-19264T (=DSM 44701T), isolated from a smear-ripened cheese.</title>
        <authorList>
            <consortium name="US DOE Joint Genome Institute (JGI-PGF)"/>
            <person name="Walter F."/>
            <person name="Albersmeier A."/>
            <person name="Kalinowski J."/>
            <person name="Ruckert C."/>
        </authorList>
    </citation>
    <scope>NUCLEOTIDE SEQUENCE</scope>
    <source>
        <strain evidence="2">CGMCC 1.15371</strain>
    </source>
</reference>
<comment type="caution">
    <text evidence="2">The sequence shown here is derived from an EMBL/GenBank/DDBJ whole genome shotgun (WGS) entry which is preliminary data.</text>
</comment>
<sequence>MSLKKQLDRYKKHLKRSEEPVKETRTQLTSLQLERSLQEAASHLGASILPYEQEAILVKEEQVPLTEQYGRYHLNEIHQAVALWQETLMDHPLSASKRQPGDLLFFDTETTGLSAGAGHMIFLLGCGWIKASSFHIKQYFLPGPGHETAFYYHFLQDVTDLTNLVTYNGKSFDWPRVKTRVQFVRERVPQLPAFGHYDLLHASRRFWRKEWENVRLQTIEEEVLDLKRLSDVPGHMAPFLYFEFLKSPKAALIEGIFRHNHDDIKTLLVLYIHLTYLLHGKIKRSLRETYEVARWLMQMGMIKEAIVTLENVMATKAAIDMPEWYQLLAMGHKKAGRPDRAIAYYQQLIDGLKRPTLESCIELAKLFEHERQDYEQALHYCHQALAVLEKKMIINHEKYHKDIAGVHHRMDRLQQKIQRQ</sequence>
<dbReference type="AlphaFoldDB" id="A0A8J3E0C2"/>
<dbReference type="InterPro" id="IPR012337">
    <property type="entry name" value="RNaseH-like_sf"/>
</dbReference>
<dbReference type="EMBL" id="BMIR01000018">
    <property type="protein sequence ID" value="GGE50811.1"/>
    <property type="molecule type" value="Genomic_DNA"/>
</dbReference>
<evidence type="ECO:0000259" key="1">
    <source>
        <dbReference type="Pfam" id="PF13482"/>
    </source>
</evidence>
<dbReference type="SUPFAM" id="SSF48452">
    <property type="entry name" value="TPR-like"/>
    <property type="match status" value="1"/>
</dbReference>
<dbReference type="PANTHER" id="PTHR38462:SF1">
    <property type="entry name" value="YPRB RIBONUCLEASE H-LIKE DOMAIN-CONTAINING PROTEIN"/>
    <property type="match status" value="1"/>
</dbReference>
<dbReference type="InterPro" id="IPR019734">
    <property type="entry name" value="TPR_rpt"/>
</dbReference>
<keyword evidence="3" id="KW-1185">Reference proteome</keyword>
<dbReference type="SUPFAM" id="SSF53098">
    <property type="entry name" value="Ribonuclease H-like"/>
    <property type="match status" value="1"/>
</dbReference>
<accession>A0A8J3E0C2</accession>
<gene>
    <name evidence="2" type="primary">yprB</name>
    <name evidence="2" type="ORF">GCM10011391_31970</name>
</gene>
<protein>
    <recommendedName>
        <fullName evidence="1">YprB ribonuclease H-like domain-containing protein</fullName>
    </recommendedName>
</protein>
<dbReference type="Pfam" id="PF13176">
    <property type="entry name" value="TPR_7"/>
    <property type="match status" value="1"/>
</dbReference>
<name>A0A8J3E0C2_9BACL</name>
<dbReference type="PANTHER" id="PTHR38462">
    <property type="entry name" value="EXONUCLEASE-LIKE PROTEIN"/>
    <property type="match status" value="1"/>
</dbReference>
<dbReference type="Gene3D" id="1.25.40.10">
    <property type="entry name" value="Tetratricopeptide repeat domain"/>
    <property type="match status" value="1"/>
</dbReference>
<feature type="domain" description="YprB ribonuclease H-like" evidence="1">
    <location>
        <begin position="104"/>
        <end position="274"/>
    </location>
</feature>
<dbReference type="InterPro" id="IPR038720">
    <property type="entry name" value="YprB_RNase_H-like_dom"/>
</dbReference>
<dbReference type="InterPro" id="IPR011990">
    <property type="entry name" value="TPR-like_helical_dom_sf"/>
</dbReference>
<dbReference type="Pfam" id="PF13482">
    <property type="entry name" value="RNase_H_2"/>
    <property type="match status" value="1"/>
</dbReference>
<reference evidence="2" key="2">
    <citation type="submission" date="2020-09" db="EMBL/GenBank/DDBJ databases">
        <authorList>
            <person name="Sun Q."/>
            <person name="Zhou Y."/>
        </authorList>
    </citation>
    <scope>NUCLEOTIDE SEQUENCE</scope>
    <source>
        <strain evidence="2">CGMCC 1.15371</strain>
    </source>
</reference>
<proteinExistence type="predicted"/>
<evidence type="ECO:0000313" key="3">
    <source>
        <dbReference type="Proteomes" id="UP000628775"/>
    </source>
</evidence>
<organism evidence="2 3">
    <name type="scientific">Pullulanibacillus camelliae</name>
    <dbReference type="NCBI Taxonomy" id="1707096"/>
    <lineage>
        <taxon>Bacteria</taxon>
        <taxon>Bacillati</taxon>
        <taxon>Bacillota</taxon>
        <taxon>Bacilli</taxon>
        <taxon>Bacillales</taxon>
        <taxon>Sporolactobacillaceae</taxon>
        <taxon>Pullulanibacillus</taxon>
    </lineage>
</organism>
<dbReference type="RefSeq" id="WP_188696570.1">
    <property type="nucleotide sequence ID" value="NZ_BMIR01000018.1"/>
</dbReference>